<keyword evidence="2" id="KW-1185">Reference proteome</keyword>
<dbReference type="Proteomes" id="UP000054270">
    <property type="component" value="Unassembled WGS sequence"/>
</dbReference>
<reference evidence="2" key="1">
    <citation type="submission" date="2014-04" db="EMBL/GenBank/DDBJ databases">
        <title>Evolutionary Origins and Diversification of the Mycorrhizal Mutualists.</title>
        <authorList>
            <consortium name="DOE Joint Genome Institute"/>
            <consortium name="Mycorrhizal Genomics Consortium"/>
            <person name="Kohler A."/>
            <person name="Kuo A."/>
            <person name="Nagy L.G."/>
            <person name="Floudas D."/>
            <person name="Copeland A."/>
            <person name="Barry K.W."/>
            <person name="Cichocki N."/>
            <person name="Veneault-Fourrey C."/>
            <person name="LaButti K."/>
            <person name="Lindquist E.A."/>
            <person name="Lipzen A."/>
            <person name="Lundell T."/>
            <person name="Morin E."/>
            <person name="Murat C."/>
            <person name="Riley R."/>
            <person name="Ohm R."/>
            <person name="Sun H."/>
            <person name="Tunlid A."/>
            <person name="Henrissat B."/>
            <person name="Grigoriev I.V."/>
            <person name="Hibbett D.S."/>
            <person name="Martin F."/>
        </authorList>
    </citation>
    <scope>NUCLEOTIDE SEQUENCE [LARGE SCALE GENOMIC DNA]</scope>
    <source>
        <strain evidence="2">FD-334 SS-4</strain>
    </source>
</reference>
<accession>A0A0D2LG54</accession>
<gene>
    <name evidence="1" type="ORF">HYPSUDRAFT_52466</name>
</gene>
<dbReference type="AlphaFoldDB" id="A0A0D2LG54"/>
<evidence type="ECO:0000313" key="1">
    <source>
        <dbReference type="EMBL" id="KJA26592.1"/>
    </source>
</evidence>
<dbReference type="OrthoDB" id="3024029at2759"/>
<name>A0A0D2LG54_HYPSF</name>
<protein>
    <submittedName>
        <fullName evidence="1">Uncharacterized protein</fullName>
    </submittedName>
</protein>
<evidence type="ECO:0000313" key="2">
    <source>
        <dbReference type="Proteomes" id="UP000054270"/>
    </source>
</evidence>
<proteinExistence type="predicted"/>
<dbReference type="EMBL" id="KN817527">
    <property type="protein sequence ID" value="KJA26592.1"/>
    <property type="molecule type" value="Genomic_DNA"/>
</dbReference>
<organism evidence="1 2">
    <name type="scientific">Hypholoma sublateritium (strain FD-334 SS-4)</name>
    <dbReference type="NCBI Taxonomy" id="945553"/>
    <lineage>
        <taxon>Eukaryota</taxon>
        <taxon>Fungi</taxon>
        <taxon>Dikarya</taxon>
        <taxon>Basidiomycota</taxon>
        <taxon>Agaricomycotina</taxon>
        <taxon>Agaricomycetes</taxon>
        <taxon>Agaricomycetidae</taxon>
        <taxon>Agaricales</taxon>
        <taxon>Agaricineae</taxon>
        <taxon>Strophariaceae</taxon>
        <taxon>Hypholoma</taxon>
    </lineage>
</organism>
<sequence length="314" mass="35883">MSFTETAVLTVGKDELIITRTSVINWPVELLSDNMQKASRAFYDVHNLLIRKKSPKALEQFTNSKNMIKSEFETVHRLLQSSYRHIIDFTSSCKRAPNERAVSAQRCQRSGRALLRDIQSITRTFDAVVETFKVQRSTLSTISSGNQYAKKGALAPAGELPPVYPFPEDSVSLLYDGLDDICSSLKDLFVFWDGHVSFLTLVLNRQTNYPNPGEETKDAVNLWSEYQRILLKANSSISQAIETMSQEPVIPIIMNRPRQMPWRRHTYPQTKLRREPTIVETIPKPAARWQEVSTRRSATLQISDRLTSFVRGLF</sequence>